<dbReference type="RefSeq" id="WP_135108559.1">
    <property type="nucleotide sequence ID" value="NZ_SRHY01000002.1"/>
</dbReference>
<organism evidence="2 3">
    <name type="scientific">Lentibacillus salicampi</name>
    <dbReference type="NCBI Taxonomy" id="175306"/>
    <lineage>
        <taxon>Bacteria</taxon>
        <taxon>Bacillati</taxon>
        <taxon>Bacillota</taxon>
        <taxon>Bacilli</taxon>
        <taxon>Bacillales</taxon>
        <taxon>Bacillaceae</taxon>
        <taxon>Lentibacillus</taxon>
    </lineage>
</organism>
<keyword evidence="1" id="KW-0812">Transmembrane</keyword>
<name>A0A4Y9AIJ2_9BACI</name>
<evidence type="ECO:0000256" key="1">
    <source>
        <dbReference type="SAM" id="Phobius"/>
    </source>
</evidence>
<dbReference type="EMBL" id="SRHY01000002">
    <property type="protein sequence ID" value="TFJ94244.1"/>
    <property type="molecule type" value="Genomic_DNA"/>
</dbReference>
<protein>
    <submittedName>
        <fullName evidence="2">Uncharacterized protein</fullName>
    </submittedName>
</protein>
<dbReference type="OrthoDB" id="2974495at2"/>
<evidence type="ECO:0000313" key="2">
    <source>
        <dbReference type="EMBL" id="TFJ94244.1"/>
    </source>
</evidence>
<reference evidence="2 3" key="1">
    <citation type="submission" date="2019-03" db="EMBL/GenBank/DDBJ databases">
        <title>Genome sequence of Lentibacillus salicampi ATCC BAA-719.</title>
        <authorList>
            <person name="Maclea K.S."/>
            <person name="Simoes Junior M."/>
        </authorList>
    </citation>
    <scope>NUCLEOTIDE SEQUENCE [LARGE SCALE GENOMIC DNA]</scope>
    <source>
        <strain evidence="2 3">ATCC BAA-719</strain>
    </source>
</reference>
<accession>A0A4Y9AIJ2</accession>
<feature type="transmembrane region" description="Helical" evidence="1">
    <location>
        <begin position="34"/>
        <end position="54"/>
    </location>
</feature>
<evidence type="ECO:0000313" key="3">
    <source>
        <dbReference type="Proteomes" id="UP000298484"/>
    </source>
</evidence>
<feature type="transmembrane region" description="Helical" evidence="1">
    <location>
        <begin position="6"/>
        <end position="27"/>
    </location>
</feature>
<sequence>MFNLALVIGISILVVIMLINIVITLATSDGGYGIYVPAAIVFAAGIVMAVIATFGKIEMFGLGFGGWGGASLFAAAIGTIVTSIVETYRHSA</sequence>
<feature type="transmembrane region" description="Helical" evidence="1">
    <location>
        <begin position="60"/>
        <end position="85"/>
    </location>
</feature>
<keyword evidence="1" id="KW-0472">Membrane</keyword>
<gene>
    <name evidence="2" type="ORF">E4U82_03020</name>
</gene>
<keyword evidence="1" id="KW-1133">Transmembrane helix</keyword>
<proteinExistence type="predicted"/>
<keyword evidence="3" id="KW-1185">Reference proteome</keyword>
<dbReference type="AlphaFoldDB" id="A0A4Y9AIJ2"/>
<dbReference type="Proteomes" id="UP000298484">
    <property type="component" value="Unassembled WGS sequence"/>
</dbReference>
<comment type="caution">
    <text evidence="2">The sequence shown here is derived from an EMBL/GenBank/DDBJ whole genome shotgun (WGS) entry which is preliminary data.</text>
</comment>